<name>A0A0A2VTS4_BEABA</name>
<dbReference type="InterPro" id="IPR016102">
    <property type="entry name" value="Succinyl-CoA_synth-like"/>
</dbReference>
<dbReference type="InterPro" id="IPR005810">
    <property type="entry name" value="CoA_lig_alpha"/>
</dbReference>
<comment type="caution">
    <text evidence="21">The sequence shown here is derived from an EMBL/GenBank/DDBJ whole genome shotgun (WGS) entry which is preliminary data.</text>
</comment>
<keyword evidence="10" id="KW-0809">Transit peptide</keyword>
<evidence type="ECO:0000256" key="3">
    <source>
        <dbReference type="ARBA" id="ARBA00022532"/>
    </source>
</evidence>
<dbReference type="GO" id="GO:0045252">
    <property type="term" value="C:oxoglutarate dehydrogenase complex"/>
    <property type="evidence" value="ECO:0007669"/>
    <property type="project" value="InterPro"/>
</dbReference>
<dbReference type="GO" id="GO:0005829">
    <property type="term" value="C:cytosol"/>
    <property type="evidence" value="ECO:0007669"/>
    <property type="project" value="TreeGrafter"/>
</dbReference>
<comment type="similarity">
    <text evidence="13 15">Belongs to the succinate/malate CoA ligase alpha subunit family.</text>
</comment>
<evidence type="ECO:0000256" key="8">
    <source>
        <dbReference type="ARBA" id="ARBA00022823"/>
    </source>
</evidence>
<comment type="function">
    <text evidence="16">E2 component of the 2-oxoglutarate dehydrogenase (OGDH) complex which catalyzes the second step in the conversion of 2-oxoglutarate to succinyl-CoA and CO(2).</text>
</comment>
<dbReference type="SUPFAM" id="SSF56059">
    <property type="entry name" value="Glutathione synthetase ATP-binding domain-like"/>
    <property type="match status" value="1"/>
</dbReference>
<evidence type="ECO:0000256" key="14">
    <source>
        <dbReference type="PROSITE-ProRule" id="PRU00409"/>
    </source>
</evidence>
<dbReference type="GO" id="GO:0006099">
    <property type="term" value="P:tricarboxylic acid cycle"/>
    <property type="evidence" value="ECO:0007669"/>
    <property type="project" value="UniProtKB-UniRule"/>
</dbReference>
<sequence>MSSVDILVPDLPESVADATVATWHKKPGDSVKRDEVLVEIETDKVVLEVPASADGVLDAVLEDEGTTVTSRQILGRLREGNSGGKETSAKADAKESTPAQRQQASLEEQSNDALSPAIRRLIAENDLDASAIKGSGVGGRITREDVEKHLSEAKAKQPAQAKAAEATQAPVAPLAGRSEKRVPMTRLRKRVAERLLEAKNSTAMLTTFNEVNMKPIMELRKQYGEAFEKRHGVRLGFMSFYIKAVVEALKRYPEVNASIDGEDVVYHNYFDVSIAVSTPRGLVTPVLKDVDTLGMADIEKRIKELAVKGRDGKLTVEELTGGNFTITNGGVFGSLMSTPIINPPQSAILGMHAIKDRPMAVDGKVEILPMMYLALSYDHRLIDGRESVGYLAKQLFARYGLPAPVGYACTTPREAEEAASKIGAGPWVVKCQVHAGGRGKAGGVKVVNSKEDIRAFAEHWLGKRLVTYQTDANGQPVHQILVEAATDIDKELYLGAVVDRSSRRVVFMASTEGGVEIEKVAEETPHLIHKVALDPLAGPMPYQGRELAFKLGLEGKQVQQFTKIFMGLATIFLERDLALIEINPLVITKQGDLVCLDGKLGADGNALFRQPDLREMRDQSQEDPREAQAAQWELNYVALDGNIGCMVNGAGLAMGTMDIVKLHGGEPANFLDVGGGATKERVTEAFKIILSDDKVKAVLVNIFGGIVRCDLIADGIIGAVAEVGVNVPVVVRLEGNNAELGAKKLADSGLNIIAAKSLTDAAQQVVICQGFTGSQGTFHSEQAIAYGTQMVGGVTPGKGGTEHLGLPVFNTVREAVEATGATASVIYVPAPFCKDSILEAIDAGIKLIITITEGIPTLDMLTVKVALDEAGVRMIGPNCPGVITPGECKIGIMPGHIHLPGKVGIVSRSGTLTYEAVKQTTDIGLGQSTCVGIGGDPIPGSNFIDILKMFQADPKTEAIVMIGEIGGSAEEEAAAYIKEHVTKPVVGYIAGVTAPKGKRMGHAGAIIAGGKGTADEKFAALEAAGVKTVRSLADIGDALKAILPQ</sequence>
<dbReference type="Gene3D" id="3.30.1490.20">
    <property type="entry name" value="ATP-grasp fold, A domain"/>
    <property type="match status" value="1"/>
</dbReference>
<dbReference type="InterPro" id="IPR005811">
    <property type="entry name" value="SUCC_ACL_C"/>
</dbReference>
<comment type="function">
    <text evidence="13">Succinyl-CoA synthetase functions in the citric acid cycle (TCA), coupling the hydrolysis of succinyl-CoA to the synthesis of ATP and thus represents the only step of substrate-level phosphorylation in the TCA. The alpha subunit of the enzyme binds the substrates coenzyme A and phosphate, while succinate binding and nucleotide specificity is provided by the beta subunit.</text>
</comment>
<feature type="domain" description="Peripheral subunit-binding (PSBD)" evidence="20">
    <location>
        <begin position="113"/>
        <end position="150"/>
    </location>
</feature>
<accession>A0A0A2VTS4</accession>
<dbReference type="GO" id="GO:0004149">
    <property type="term" value="F:dihydrolipoyllysine-residue succinyltransferase activity"/>
    <property type="evidence" value="ECO:0007669"/>
    <property type="project" value="UniProtKB-UniRule"/>
</dbReference>
<dbReference type="CDD" id="cd06849">
    <property type="entry name" value="lipoyl_domain"/>
    <property type="match status" value="1"/>
</dbReference>
<comment type="pathway">
    <text evidence="16">Amino-acid degradation; L-lysine degradation via saccharopine pathway; glutaryl-CoA from L-lysine: step 6/6.</text>
</comment>
<feature type="binding site" evidence="12">
    <location>
        <position position="491"/>
    </location>
    <ligand>
        <name>ATP</name>
        <dbReference type="ChEBI" id="CHEBI:30616"/>
    </ligand>
</feature>
<dbReference type="InterPro" id="IPR011761">
    <property type="entry name" value="ATP-grasp"/>
</dbReference>
<dbReference type="EMBL" id="ANFO01000227">
    <property type="protein sequence ID" value="KGQ11316.1"/>
    <property type="molecule type" value="Genomic_DNA"/>
</dbReference>
<dbReference type="InterPro" id="IPR017866">
    <property type="entry name" value="Succ-CoA_synthase_bsu_CS"/>
</dbReference>
<dbReference type="GO" id="GO:0004775">
    <property type="term" value="F:succinate-CoA ligase (ADP-forming) activity"/>
    <property type="evidence" value="ECO:0007669"/>
    <property type="project" value="UniProtKB-UniRule"/>
</dbReference>
<dbReference type="NCBIfam" id="NF004230">
    <property type="entry name" value="PRK05678.1"/>
    <property type="match status" value="1"/>
</dbReference>
<feature type="binding site" evidence="13">
    <location>
        <position position="798"/>
    </location>
    <ligand>
        <name>CoA</name>
        <dbReference type="ChEBI" id="CHEBI:57287"/>
    </ligand>
</feature>
<keyword evidence="11 16" id="KW-0012">Acyltransferase</keyword>
<feature type="binding site" evidence="13">
    <location>
        <position position="914"/>
    </location>
    <ligand>
        <name>substrate</name>
        <note>ligand shared with subunit beta</note>
    </ligand>
</feature>
<comment type="cofactor">
    <cofactor evidence="12">
        <name>Mg(2+)</name>
        <dbReference type="ChEBI" id="CHEBI:18420"/>
    </cofactor>
    <text evidence="12">Binds 1 Mg(2+) ion per subunit.</text>
</comment>
<dbReference type="SUPFAM" id="SSF52210">
    <property type="entry name" value="Succinyl-CoA synthetase domains"/>
    <property type="match status" value="2"/>
</dbReference>
<dbReference type="Gene3D" id="3.30.470.20">
    <property type="entry name" value="ATP-grasp fold, B domain"/>
    <property type="match status" value="1"/>
</dbReference>
<feature type="binding site" evidence="13">
    <location>
        <begin position="772"/>
        <end position="775"/>
    </location>
    <ligand>
        <name>CoA</name>
        <dbReference type="ChEBI" id="CHEBI:57287"/>
    </ligand>
</feature>
<dbReference type="NCBIfam" id="TIGR01019">
    <property type="entry name" value="sucCoAalpha"/>
    <property type="match status" value="1"/>
</dbReference>
<feature type="domain" description="Lipoyl-binding" evidence="18">
    <location>
        <begin position="3"/>
        <end position="78"/>
    </location>
</feature>
<dbReference type="FunFam" id="3.30.1490.20:FF:000002">
    <property type="entry name" value="Succinate--CoA ligase [ADP-forming] subunit beta"/>
    <property type="match status" value="1"/>
</dbReference>
<keyword evidence="9 12" id="KW-0460">Magnesium</keyword>
<organism evidence="21 22">
    <name type="scientific">Beauveria bassiana D1-5</name>
    <dbReference type="NCBI Taxonomy" id="1245745"/>
    <lineage>
        <taxon>Eukaryota</taxon>
        <taxon>Fungi</taxon>
        <taxon>Dikarya</taxon>
        <taxon>Ascomycota</taxon>
        <taxon>Pezizomycotina</taxon>
        <taxon>Sordariomycetes</taxon>
        <taxon>Hypocreomycetidae</taxon>
        <taxon>Hypocreales</taxon>
        <taxon>Cordycipitaceae</taxon>
        <taxon>Beauveria</taxon>
    </lineage>
</organism>
<dbReference type="InterPro" id="IPR003016">
    <property type="entry name" value="2-oxoA_DH_lipoyl-BS"/>
</dbReference>
<dbReference type="FunFam" id="2.40.50.100:FF:000015">
    <property type="entry name" value="Dihydrolipoyllysine-residue succinyltransferase component of 2-oxoglutarate dehydrogenase complex"/>
    <property type="match status" value="1"/>
</dbReference>
<reference evidence="21 22" key="1">
    <citation type="submission" date="2012-10" db="EMBL/GenBank/DDBJ databases">
        <title>Genome sequencing and analysis of entomopathogenic fungi Beauveria bassiana D1-5.</title>
        <authorList>
            <person name="Li Q."/>
            <person name="Wang L."/>
            <person name="Zhang Z."/>
            <person name="Wang Q."/>
            <person name="Ren J."/>
            <person name="Wang M."/>
            <person name="Xu W."/>
            <person name="Wang J."/>
            <person name="Lu Y."/>
            <person name="Du Q."/>
            <person name="Sun Z."/>
        </authorList>
    </citation>
    <scope>NUCLEOTIDE SEQUENCE [LARGE SCALE GENOMIC DNA]</scope>
    <source>
        <strain evidence="21 22">D1-5</strain>
    </source>
</reference>
<dbReference type="HAMAP" id="MF_01988">
    <property type="entry name" value="Succ_CoA_alpha"/>
    <property type="match status" value="1"/>
</dbReference>
<dbReference type="GO" id="GO:0033512">
    <property type="term" value="P:L-lysine catabolic process to acetyl-CoA via saccharopine"/>
    <property type="evidence" value="ECO:0007669"/>
    <property type="project" value="UniProtKB-UniRule"/>
</dbReference>
<gene>
    <name evidence="21" type="ORF">BBAD15_g2970</name>
</gene>
<dbReference type="InterPro" id="IPR011053">
    <property type="entry name" value="Single_hybrid_motif"/>
</dbReference>
<dbReference type="SUPFAM" id="SSF51230">
    <property type="entry name" value="Single hybrid motif"/>
    <property type="match status" value="1"/>
</dbReference>
<comment type="catalytic activity">
    <reaction evidence="16">
        <text>N(6)-[(R)-dihydrolipoyl]-L-lysyl-[protein] + succinyl-CoA = N(6)-[(R)-S(8)-succinyldihydrolipoyl]-L-lysyl-[protein] + CoA</text>
        <dbReference type="Rhea" id="RHEA:15213"/>
        <dbReference type="Rhea" id="RHEA-COMP:10475"/>
        <dbReference type="Rhea" id="RHEA-COMP:20092"/>
        <dbReference type="ChEBI" id="CHEBI:57287"/>
        <dbReference type="ChEBI" id="CHEBI:57292"/>
        <dbReference type="ChEBI" id="CHEBI:83100"/>
        <dbReference type="ChEBI" id="CHEBI:83120"/>
        <dbReference type="EC" id="2.3.1.61"/>
    </reaction>
</comment>
<dbReference type="PROSITE" id="PS50968">
    <property type="entry name" value="BIOTINYL_LIPOYL"/>
    <property type="match status" value="1"/>
</dbReference>
<comment type="similarity">
    <text evidence="12">Belongs to the succinate/malate CoA ligase beta subunit family.</text>
</comment>
<dbReference type="Gene3D" id="4.10.320.10">
    <property type="entry name" value="E3-binding domain"/>
    <property type="match status" value="1"/>
</dbReference>
<evidence type="ECO:0000256" key="7">
    <source>
        <dbReference type="ARBA" id="ARBA00022741"/>
    </source>
</evidence>
<keyword evidence="5 16" id="KW-0808">Transferase</keyword>
<dbReference type="PROSITE" id="PS01217">
    <property type="entry name" value="SUCCINYL_COA_LIG_3"/>
    <property type="match status" value="1"/>
</dbReference>
<keyword evidence="6 12" id="KW-0479">Metal-binding</keyword>
<evidence type="ECO:0000256" key="15">
    <source>
        <dbReference type="RuleBase" id="RU000677"/>
    </source>
</evidence>
<dbReference type="PROSITE" id="PS00189">
    <property type="entry name" value="LIPOYL"/>
    <property type="match status" value="1"/>
</dbReference>
<keyword evidence="3 12" id="KW-0816">Tricarboxylic acid cycle</keyword>
<dbReference type="GO" id="GO:0042709">
    <property type="term" value="C:succinate-CoA ligase complex"/>
    <property type="evidence" value="ECO:0007669"/>
    <property type="project" value="UniProtKB-ARBA"/>
</dbReference>
<dbReference type="PROSITE" id="PS50975">
    <property type="entry name" value="ATP_GRASP"/>
    <property type="match status" value="1"/>
</dbReference>
<keyword evidence="12 14" id="KW-0067">ATP-binding</keyword>
<dbReference type="FunFam" id="3.40.50.720:FF:000002">
    <property type="entry name" value="Succinate--CoA ligase [ADP-forming] subunit alpha"/>
    <property type="match status" value="1"/>
</dbReference>
<dbReference type="InterPro" id="IPR036291">
    <property type="entry name" value="NAD(P)-bd_dom_sf"/>
</dbReference>
<evidence type="ECO:0000256" key="4">
    <source>
        <dbReference type="ARBA" id="ARBA00022598"/>
    </source>
</evidence>
<dbReference type="FunFam" id="3.30.559.10:FF:000005">
    <property type="entry name" value="Dihydrolipoyllysine-residue succinyltransferase component of 2-oxoglutarate dehydrogenase complex"/>
    <property type="match status" value="1"/>
</dbReference>
<dbReference type="GO" id="GO:0005739">
    <property type="term" value="C:mitochondrion"/>
    <property type="evidence" value="ECO:0007669"/>
    <property type="project" value="UniProtKB-SubCell"/>
</dbReference>
<dbReference type="SUPFAM" id="SSF52777">
    <property type="entry name" value="CoA-dependent acyltransferases"/>
    <property type="match status" value="1"/>
</dbReference>
<dbReference type="InterPro" id="IPR013815">
    <property type="entry name" value="ATP_grasp_subdomain_1"/>
</dbReference>
<evidence type="ECO:0000313" key="22">
    <source>
        <dbReference type="Proteomes" id="UP000030106"/>
    </source>
</evidence>
<evidence type="ECO:0000256" key="2">
    <source>
        <dbReference type="ARBA" id="ARBA00007317"/>
    </source>
</evidence>
<dbReference type="FunFam" id="3.30.470.20:FF:000002">
    <property type="entry name" value="Succinate--CoA ligase [ADP-forming] subunit beta"/>
    <property type="match status" value="1"/>
</dbReference>
<feature type="binding site" evidence="12">
    <location>
        <position position="430"/>
    </location>
    <ligand>
        <name>ATP</name>
        <dbReference type="ChEBI" id="CHEBI:30616"/>
    </ligand>
</feature>
<feature type="region of interest" description="Disordered" evidence="17">
    <location>
        <begin position="77"/>
        <end position="112"/>
    </location>
</feature>
<dbReference type="Gene3D" id="3.30.559.10">
    <property type="entry name" value="Chloramphenicol acetyltransferase-like domain"/>
    <property type="match status" value="1"/>
</dbReference>
<dbReference type="Pfam" id="PF02817">
    <property type="entry name" value="E3_binding"/>
    <property type="match status" value="1"/>
</dbReference>
<dbReference type="InterPro" id="IPR036625">
    <property type="entry name" value="E3-bd_dom_sf"/>
</dbReference>
<dbReference type="Proteomes" id="UP000030106">
    <property type="component" value="Unassembled WGS sequence"/>
</dbReference>
<dbReference type="FunFam" id="3.40.50.261:FF:000002">
    <property type="entry name" value="Succinate--CoA ligase [ADP-forming] subunit alpha"/>
    <property type="match status" value="1"/>
</dbReference>
<dbReference type="NCBIfam" id="NF001913">
    <property type="entry name" value="PRK00696.1"/>
    <property type="match status" value="1"/>
</dbReference>
<evidence type="ECO:0000256" key="12">
    <source>
        <dbReference type="HAMAP-Rule" id="MF_03219"/>
    </source>
</evidence>
<dbReference type="STRING" id="1245745.A0A0A2VTS4"/>
<evidence type="ECO:0000259" key="20">
    <source>
        <dbReference type="PROSITE" id="PS51826"/>
    </source>
</evidence>
<dbReference type="InterPro" id="IPR000089">
    <property type="entry name" value="Biotin_lipoyl"/>
</dbReference>
<comment type="pathway">
    <text evidence="1 12">Carbohydrate metabolism; tricarboxylic acid cycle; succinate from succinyl-CoA (ligase route): step 1/1.</text>
</comment>
<dbReference type="SMART" id="SM00881">
    <property type="entry name" value="CoA_binding"/>
    <property type="match status" value="1"/>
</dbReference>
<dbReference type="InterPro" id="IPR023213">
    <property type="entry name" value="CAT-like_dom_sf"/>
</dbReference>
<evidence type="ECO:0000256" key="9">
    <source>
        <dbReference type="ARBA" id="ARBA00022842"/>
    </source>
</evidence>
<comment type="subunit">
    <text evidence="12">Heterodimer of an alpha and a beta subunit.</text>
</comment>
<dbReference type="PANTHER" id="PTHR11815">
    <property type="entry name" value="SUCCINYL-COA SYNTHETASE BETA CHAIN"/>
    <property type="match status" value="1"/>
</dbReference>
<dbReference type="PANTHER" id="PTHR11815:SF10">
    <property type="entry name" value="SUCCINATE--COA LIGASE [GDP-FORMING] SUBUNIT BETA, MITOCHONDRIAL"/>
    <property type="match status" value="1"/>
</dbReference>
<dbReference type="InterPro" id="IPR005809">
    <property type="entry name" value="Succ_CoA_ligase-like_bsu"/>
</dbReference>
<dbReference type="InterPro" id="IPR004167">
    <property type="entry name" value="PSBD"/>
</dbReference>
<dbReference type="UniPathway" id="UPA00868">
    <property type="reaction ID" value="UER00840"/>
</dbReference>
<evidence type="ECO:0000256" key="17">
    <source>
        <dbReference type="SAM" id="MobiDB-lite"/>
    </source>
</evidence>
<comment type="cofactor">
    <cofactor evidence="16">
        <name>(R)-lipoate</name>
        <dbReference type="ChEBI" id="CHEBI:83088"/>
    </cofactor>
    <text evidence="16">Binds 1 lipoyl cofactor covalently.</text>
</comment>
<dbReference type="OrthoDB" id="5391403at2759"/>
<comment type="function">
    <text evidence="12">Succinyl-CoA synthetase functions in the citric acid cycle (TCA), coupling the hydrolysis of succinyl-CoA to the synthesis of ATP and thus represents the only step of substrate-level phosphorylation in the TCA. The beta subunit provides nucleotide specificity of the enzyme and binds the substrate succinate, while the binding sites for coenzyme A and phosphate are found in the alpha subunit.</text>
</comment>
<keyword evidence="7 12" id="KW-0547">Nucleotide-binding</keyword>
<dbReference type="AlphaFoldDB" id="A0A0A2VTS4"/>
<keyword evidence="8 16" id="KW-0450">Lipoyl</keyword>
<dbReference type="Pfam" id="PF00198">
    <property type="entry name" value="2-oxoacid_dh"/>
    <property type="match status" value="1"/>
</dbReference>
<dbReference type="Pfam" id="PF00549">
    <property type="entry name" value="Ligase_CoA"/>
    <property type="match status" value="2"/>
</dbReference>
<keyword evidence="4 12" id="KW-0436">Ligase</keyword>
<feature type="binding site" evidence="12">
    <location>
        <begin position="705"/>
        <end position="707"/>
    </location>
    <ligand>
        <name>substrate</name>
        <note>ligand shared with subunit alpha</note>
    </ligand>
</feature>
<dbReference type="HAMAP" id="MF_00558">
    <property type="entry name" value="Succ_CoA_beta"/>
    <property type="match status" value="1"/>
</dbReference>
<dbReference type="GO" id="GO:0004742">
    <property type="term" value="F:dihydrolipoyllysine-residue acetyltransferase activity"/>
    <property type="evidence" value="ECO:0007669"/>
    <property type="project" value="EnsemblFungi"/>
</dbReference>
<dbReference type="InterPro" id="IPR006255">
    <property type="entry name" value="SucB"/>
</dbReference>
<feature type="compositionally biased region" description="Low complexity" evidence="17">
    <location>
        <begin position="156"/>
        <end position="175"/>
    </location>
</feature>
<dbReference type="GO" id="GO:0005524">
    <property type="term" value="F:ATP binding"/>
    <property type="evidence" value="ECO:0007669"/>
    <property type="project" value="UniProtKB-UniRule"/>
</dbReference>
<dbReference type="GO" id="GO:0006086">
    <property type="term" value="P:pyruvate decarboxylation to acetyl-CoA"/>
    <property type="evidence" value="ECO:0007669"/>
    <property type="project" value="EnsemblFungi"/>
</dbReference>
<dbReference type="Gene3D" id="2.40.50.100">
    <property type="match status" value="1"/>
</dbReference>
<evidence type="ECO:0000256" key="6">
    <source>
        <dbReference type="ARBA" id="ARBA00022723"/>
    </source>
</evidence>
<feature type="binding site" evidence="12">
    <location>
        <position position="583"/>
    </location>
    <ligand>
        <name>Mg(2+)</name>
        <dbReference type="ChEBI" id="CHEBI:18420"/>
    </ligand>
</feature>
<dbReference type="SUPFAM" id="SSF51735">
    <property type="entry name" value="NAD(P)-binding Rossmann-fold domains"/>
    <property type="match status" value="1"/>
</dbReference>
<dbReference type="SUPFAM" id="SSF47005">
    <property type="entry name" value="Peripheral subunit-binding domain of 2-oxo acid dehydrogenase complex"/>
    <property type="match status" value="1"/>
</dbReference>
<dbReference type="NCBIfam" id="TIGR01347">
    <property type="entry name" value="sucB"/>
    <property type="match status" value="1"/>
</dbReference>
<keyword evidence="12" id="KW-0496">Mitochondrion</keyword>
<feature type="active site" description="Tele-phosphohistidine intermediate" evidence="13">
    <location>
        <position position="1002"/>
    </location>
</feature>
<evidence type="ECO:0000259" key="18">
    <source>
        <dbReference type="PROSITE" id="PS50968"/>
    </source>
</evidence>
<comment type="catalytic activity">
    <reaction evidence="12">
        <text>succinate + ATP + CoA = succinyl-CoA + ADP + phosphate</text>
        <dbReference type="Rhea" id="RHEA:17661"/>
        <dbReference type="ChEBI" id="CHEBI:30031"/>
        <dbReference type="ChEBI" id="CHEBI:30616"/>
        <dbReference type="ChEBI" id="CHEBI:43474"/>
        <dbReference type="ChEBI" id="CHEBI:57287"/>
        <dbReference type="ChEBI" id="CHEBI:57292"/>
        <dbReference type="ChEBI" id="CHEBI:456216"/>
        <dbReference type="EC" id="6.2.1.5"/>
    </reaction>
</comment>
<comment type="subcellular location">
    <subcellularLocation>
        <location evidence="12">Mitochondrion</location>
    </subcellularLocation>
</comment>
<dbReference type="PRINTS" id="PR01798">
    <property type="entry name" value="SCOASYNTHASE"/>
</dbReference>
<dbReference type="HOGENOM" id="CLU_291859_0_0_1"/>
<feature type="binding site" evidence="12">
    <location>
        <position position="597"/>
    </location>
    <ligand>
        <name>Mg(2+)</name>
        <dbReference type="ChEBI" id="CHEBI:18420"/>
    </ligand>
</feature>
<feature type="compositionally biased region" description="Polar residues" evidence="17">
    <location>
        <begin position="97"/>
        <end position="112"/>
    </location>
</feature>
<dbReference type="InterPro" id="IPR001078">
    <property type="entry name" value="2-oxoacid_DH_actylTfrase"/>
</dbReference>
<dbReference type="PROSITE" id="PS00399">
    <property type="entry name" value="SUCCINYL_COA_LIG_2"/>
    <property type="match status" value="1"/>
</dbReference>
<dbReference type="UniPathway" id="UPA00223">
    <property type="reaction ID" value="UER00999"/>
</dbReference>
<evidence type="ECO:0000313" key="21">
    <source>
        <dbReference type="EMBL" id="KGQ11316.1"/>
    </source>
</evidence>
<dbReference type="PROSITE" id="PS01216">
    <property type="entry name" value="SUCCINYL_COA_LIG_1"/>
    <property type="match status" value="1"/>
</dbReference>
<dbReference type="Gene3D" id="3.40.50.261">
    <property type="entry name" value="Succinyl-CoA synthetase domains"/>
    <property type="match status" value="2"/>
</dbReference>
<dbReference type="GO" id="GO:0006104">
    <property type="term" value="P:succinyl-CoA metabolic process"/>
    <property type="evidence" value="ECO:0007669"/>
    <property type="project" value="EnsemblFungi"/>
</dbReference>
<proteinExistence type="inferred from homology"/>
<feature type="domain" description="ATP-grasp" evidence="19">
    <location>
        <begin position="393"/>
        <end position="613"/>
    </location>
</feature>
<feature type="region of interest" description="Disordered" evidence="17">
    <location>
        <begin position="154"/>
        <end position="179"/>
    </location>
</feature>
<dbReference type="InterPro" id="IPR033847">
    <property type="entry name" value="Citrt_syn/SCS-alpha_CS"/>
</dbReference>
<dbReference type="GO" id="GO:0045254">
    <property type="term" value="C:pyruvate dehydrogenase complex"/>
    <property type="evidence" value="ECO:0007669"/>
    <property type="project" value="EnsemblFungi"/>
</dbReference>
<dbReference type="Gene3D" id="3.40.50.720">
    <property type="entry name" value="NAD(P)-binding Rossmann-like Domain"/>
    <property type="match status" value="1"/>
</dbReference>
<dbReference type="Pfam" id="PF00364">
    <property type="entry name" value="Biotin_lipoyl"/>
    <property type="match status" value="1"/>
</dbReference>
<comment type="similarity">
    <text evidence="2 16">Belongs to the 2-oxoacid dehydrogenase family.</text>
</comment>
<dbReference type="InterPro" id="IPR003781">
    <property type="entry name" value="CoA-bd"/>
</dbReference>
<dbReference type="InterPro" id="IPR017440">
    <property type="entry name" value="Cit_synth/succinyl-CoA_lig_AS"/>
</dbReference>
<evidence type="ECO:0000256" key="13">
    <source>
        <dbReference type="HAMAP-Rule" id="MF_03222"/>
    </source>
</evidence>
<dbReference type="GO" id="GO:0000287">
    <property type="term" value="F:magnesium ion binding"/>
    <property type="evidence" value="ECO:0007669"/>
    <property type="project" value="UniProtKB-UniRule"/>
</dbReference>
<dbReference type="NCBIfam" id="NF004309">
    <property type="entry name" value="PRK05704.1"/>
    <property type="match status" value="1"/>
</dbReference>
<dbReference type="EC" id="6.2.1.5" evidence="12"/>
<evidence type="ECO:0000256" key="10">
    <source>
        <dbReference type="ARBA" id="ARBA00022946"/>
    </source>
</evidence>
<dbReference type="FunFam" id="3.40.50.261:FF:000001">
    <property type="entry name" value="Succinate--CoA ligase [ADP-forming] subunit beta"/>
    <property type="match status" value="1"/>
</dbReference>
<evidence type="ECO:0000259" key="19">
    <source>
        <dbReference type="PROSITE" id="PS50975"/>
    </source>
</evidence>
<evidence type="ECO:0000256" key="5">
    <source>
        <dbReference type="ARBA" id="ARBA00022679"/>
    </source>
</evidence>
<dbReference type="NCBIfam" id="TIGR01016">
    <property type="entry name" value="sucCoAbeta"/>
    <property type="match status" value="1"/>
</dbReference>
<feature type="binding site" evidence="12">
    <location>
        <begin position="437"/>
        <end position="439"/>
    </location>
    <ligand>
        <name>ATP</name>
        <dbReference type="ChEBI" id="CHEBI:30616"/>
    </ligand>
</feature>
<feature type="binding site" evidence="12">
    <location>
        <position position="648"/>
    </location>
    <ligand>
        <name>substrate</name>
        <note>ligand shared with subunit alpha</note>
    </ligand>
</feature>
<evidence type="ECO:0000256" key="16">
    <source>
        <dbReference type="RuleBase" id="RU361138"/>
    </source>
</evidence>
<evidence type="ECO:0000256" key="1">
    <source>
        <dbReference type="ARBA" id="ARBA00005064"/>
    </source>
</evidence>
<evidence type="ECO:0000256" key="11">
    <source>
        <dbReference type="ARBA" id="ARBA00023315"/>
    </source>
</evidence>
<protein>
    <recommendedName>
        <fullName evidence="12 13">Multifunctional fusion protein</fullName>
    </recommendedName>
    <domain>
        <recommendedName>
            <fullName evidence="12">Succinate--CoA ligase [ADP-forming] subunit beta, mitochondrial</fullName>
            <ecNumber evidence="12">6.2.1.5</ecNumber>
        </recommendedName>
        <alternativeName>
            <fullName evidence="12">Succinyl-CoA synthetase beta chain</fullName>
            <shortName evidence="12">SCS-beta</shortName>
        </alternativeName>
    </domain>
    <domain>
        <recommendedName>
            <fullName evidence="13">Succinate--CoA ligase [ADP-forming] subunit alpha, mitochondrial</fullName>
        </recommendedName>
        <alternativeName>
            <fullName evidence="13">Succinyl-CoA synthetase subunit alpha</fullName>
            <shortName evidence="13">SCS-alpha</shortName>
        </alternativeName>
    </domain>
</protein>
<dbReference type="PROSITE" id="PS51826">
    <property type="entry name" value="PSBD"/>
    <property type="match status" value="1"/>
</dbReference>
<feature type="binding site" evidence="13">
    <location>
        <begin position="851"/>
        <end position="853"/>
    </location>
    <ligand>
        <name>CoA</name>
        <dbReference type="ChEBI" id="CHEBI:57287"/>
    </ligand>
</feature>